<evidence type="ECO:0000256" key="7">
    <source>
        <dbReference type="SAM" id="MobiDB-lite"/>
    </source>
</evidence>
<dbReference type="Proteomes" id="UP001237642">
    <property type="component" value="Unassembled WGS sequence"/>
</dbReference>
<dbReference type="EMBL" id="JAUIZM010000005">
    <property type="protein sequence ID" value="KAK1383884.1"/>
    <property type="molecule type" value="Genomic_DNA"/>
</dbReference>
<feature type="region of interest" description="Disordered" evidence="7">
    <location>
        <begin position="180"/>
        <end position="216"/>
    </location>
</feature>
<reference evidence="9" key="1">
    <citation type="submission" date="2023-02" db="EMBL/GenBank/DDBJ databases">
        <title>Genome of toxic invasive species Heracleum sosnowskyi carries increased number of genes despite the absence of recent whole-genome duplications.</title>
        <authorList>
            <person name="Schelkunov M."/>
            <person name="Shtratnikova V."/>
            <person name="Makarenko M."/>
            <person name="Klepikova A."/>
            <person name="Omelchenko D."/>
            <person name="Novikova G."/>
            <person name="Obukhova E."/>
            <person name="Bogdanov V."/>
            <person name="Penin A."/>
            <person name="Logacheva M."/>
        </authorList>
    </citation>
    <scope>NUCLEOTIDE SEQUENCE</scope>
    <source>
        <strain evidence="9">Hsosn_3</strain>
        <tissue evidence="9">Leaf</tissue>
    </source>
</reference>
<evidence type="ECO:0000256" key="3">
    <source>
        <dbReference type="ARBA" id="ARBA00023015"/>
    </source>
</evidence>
<evidence type="ECO:0000256" key="2">
    <source>
        <dbReference type="ARBA" id="ARBA00008035"/>
    </source>
</evidence>
<dbReference type="InterPro" id="IPR024943">
    <property type="entry name" value="Enhancer_polycomb"/>
</dbReference>
<dbReference type="Pfam" id="PF10513">
    <property type="entry name" value="EPL1"/>
    <property type="match status" value="1"/>
</dbReference>
<dbReference type="GO" id="GO:0005634">
    <property type="term" value="C:nucleus"/>
    <property type="evidence" value="ECO:0007669"/>
    <property type="project" value="UniProtKB-SubCell"/>
</dbReference>
<sequence>MGIDSLKSGLPFSREARYMNTNGSEVYALLSNKYSSFSMYEGKQGENFVTYEASSKVCGTEKVKKFIAGGLDDNQLHSGFTLNFNGSGNAIRRKPRGSVGSKSHVASGASGSVDQTNQMTSDSKYGGVDMHSIPQLAKKKTRQRYNHKEKINSRKRCRFYEVTDVEKPLRIDADDIPSLPQHAKKKRKPLNIDHQHAKKKRYVGDASSRKGQSHGKKMKCLPVDNLDFAEEAQPVVEYIESSSGYSFDADVVDALMLLSIQPDAQCTGPSRSKENRLPIVYFRKRFRKKKDDGYLMSVADRLQIQDSEKEDVLIECRIDPKKLTWSIGSNGLLELNPALIPFQEFYTLLSLPVCPLLDFPFGSCTARSSQLVLFQQYGKIVSTWPEVYLEILLVDNGVGLRFLSLEGCLKQAVAFVFVVLSLFCDTNKLGTYFEGQIPVCSVRFKLSCVQDLRKEHAFTFYSFSKMKHSNWLYLDSVFQKHCLIAKKLPLPECTLENIKALKGESSLHMNQLSWEPSQGSRNIFLKDFIPIGLTKSGKENRRQAPKCTVKHGMLPFALPYSAAPLFFRSLHLKLLMRSSLACGRLRECTLACSMELPGNTSNSTTICCAVPMHCSEISLQVGDRCDTKGSQRNLELLACNSNVLITLGDRCWRKSGMRVVLEFPDQNEWSLAVKFSGRTEYSHKVHHVFQTGSANRYTRAMMWKGGKDWALEFPDRKQWMLFKEMHKECYKRNICAASEKNIPIPGARLVEKCEDNTYNPFTRSSGYLRNVENDIDMAMNPLNILYDMDSEDEQWILRNEKSLQTQMTSCRVITDDLFEKTMDVLEKFAYAQQRDHFTVAEIERIMAAVVPTEVIDSIYQHWQQKRKRIERPLIRHLQPPSWETYERKMQEWHQLMTQKSNTSACGGNMKAPPVEKPAMFAFCLKPHGLEVPHRVLKRRSKKKIHLAGHRHALIGDQDGIHTFEKRSNLFTFRDKNATFPDCSPRLCSLNNDASDFSIHPKLFKNKSKVVRSQLGMQALDEFTVREVSCEAKDACKIARIKRERAERLFFKAENAIHVAHSALMTANAVKSASCRSD</sequence>
<dbReference type="GO" id="GO:0035267">
    <property type="term" value="C:NuA4 histone acetyltransferase complex"/>
    <property type="evidence" value="ECO:0007669"/>
    <property type="project" value="InterPro"/>
</dbReference>
<evidence type="ECO:0000256" key="4">
    <source>
        <dbReference type="ARBA" id="ARBA00023163"/>
    </source>
</evidence>
<feature type="region of interest" description="Disordered" evidence="7">
    <location>
        <begin position="84"/>
        <end position="150"/>
    </location>
</feature>
<gene>
    <name evidence="9" type="ORF">POM88_021619</name>
</gene>
<name>A0AAD8MT02_9APIA</name>
<accession>A0AAD8MT02</accession>
<protein>
    <recommendedName>
        <fullName evidence="6">Enhancer of polycomb-like protein</fullName>
    </recommendedName>
</protein>
<comment type="similarity">
    <text evidence="2 6">Belongs to the enhancer of polycomb family.</text>
</comment>
<comment type="caution">
    <text evidence="9">The sequence shown here is derived from an EMBL/GenBank/DDBJ whole genome shotgun (WGS) entry which is preliminary data.</text>
</comment>
<evidence type="ECO:0000256" key="6">
    <source>
        <dbReference type="RuleBase" id="RU361124"/>
    </source>
</evidence>
<evidence type="ECO:0000313" key="9">
    <source>
        <dbReference type="EMBL" id="KAK1383884.1"/>
    </source>
</evidence>
<evidence type="ECO:0000256" key="1">
    <source>
        <dbReference type="ARBA" id="ARBA00004123"/>
    </source>
</evidence>
<feature type="domain" description="Enhancer of polycomb-like N-terminal" evidence="8">
    <location>
        <begin position="735"/>
        <end position="827"/>
    </location>
</feature>
<proteinExistence type="inferred from homology"/>
<keyword evidence="4 6" id="KW-0804">Transcription</keyword>
<organism evidence="9 10">
    <name type="scientific">Heracleum sosnowskyi</name>
    <dbReference type="NCBI Taxonomy" id="360622"/>
    <lineage>
        <taxon>Eukaryota</taxon>
        <taxon>Viridiplantae</taxon>
        <taxon>Streptophyta</taxon>
        <taxon>Embryophyta</taxon>
        <taxon>Tracheophyta</taxon>
        <taxon>Spermatophyta</taxon>
        <taxon>Magnoliopsida</taxon>
        <taxon>eudicotyledons</taxon>
        <taxon>Gunneridae</taxon>
        <taxon>Pentapetalae</taxon>
        <taxon>asterids</taxon>
        <taxon>campanulids</taxon>
        <taxon>Apiales</taxon>
        <taxon>Apiaceae</taxon>
        <taxon>Apioideae</taxon>
        <taxon>apioid superclade</taxon>
        <taxon>Tordylieae</taxon>
        <taxon>Tordyliinae</taxon>
        <taxon>Heracleum</taxon>
    </lineage>
</organism>
<dbReference type="InterPro" id="IPR019542">
    <property type="entry name" value="Enhancer_polycomb-like_N"/>
</dbReference>
<dbReference type="GO" id="GO:0006357">
    <property type="term" value="P:regulation of transcription by RNA polymerase II"/>
    <property type="evidence" value="ECO:0007669"/>
    <property type="project" value="InterPro"/>
</dbReference>
<reference evidence="9" key="2">
    <citation type="submission" date="2023-05" db="EMBL/GenBank/DDBJ databases">
        <authorList>
            <person name="Schelkunov M.I."/>
        </authorList>
    </citation>
    <scope>NUCLEOTIDE SEQUENCE</scope>
    <source>
        <strain evidence="9">Hsosn_3</strain>
        <tissue evidence="9">Leaf</tissue>
    </source>
</reference>
<comment type="subcellular location">
    <subcellularLocation>
        <location evidence="1 6">Nucleus</location>
    </subcellularLocation>
</comment>
<dbReference type="AlphaFoldDB" id="A0AAD8MT02"/>
<keyword evidence="5 6" id="KW-0539">Nucleus</keyword>
<feature type="compositionally biased region" description="Polar residues" evidence="7">
    <location>
        <begin position="109"/>
        <end position="123"/>
    </location>
</feature>
<dbReference type="PANTHER" id="PTHR14898">
    <property type="entry name" value="ENHANCER OF POLYCOMB"/>
    <property type="match status" value="1"/>
</dbReference>
<keyword evidence="10" id="KW-1185">Reference proteome</keyword>
<evidence type="ECO:0000256" key="5">
    <source>
        <dbReference type="ARBA" id="ARBA00023242"/>
    </source>
</evidence>
<evidence type="ECO:0000259" key="8">
    <source>
        <dbReference type="Pfam" id="PF10513"/>
    </source>
</evidence>
<evidence type="ECO:0000313" key="10">
    <source>
        <dbReference type="Proteomes" id="UP001237642"/>
    </source>
</evidence>
<keyword evidence="3 6" id="KW-0805">Transcription regulation</keyword>